<comment type="caution">
    <text evidence="2">The sequence shown here is derived from an EMBL/GenBank/DDBJ whole genome shotgun (WGS) entry which is preliminary data.</text>
</comment>
<dbReference type="CDD" id="cd06588">
    <property type="entry name" value="PhnB_like"/>
    <property type="match status" value="1"/>
</dbReference>
<dbReference type="SUPFAM" id="SSF54593">
    <property type="entry name" value="Glyoxalase/Bleomycin resistance protein/Dihydroxybiphenyl dioxygenase"/>
    <property type="match status" value="1"/>
</dbReference>
<proteinExistence type="predicted"/>
<dbReference type="OrthoDB" id="9795306at2"/>
<organism evidence="2 3">
    <name type="scientific">Niastella vici</name>
    <dbReference type="NCBI Taxonomy" id="1703345"/>
    <lineage>
        <taxon>Bacteria</taxon>
        <taxon>Pseudomonadati</taxon>
        <taxon>Bacteroidota</taxon>
        <taxon>Chitinophagia</taxon>
        <taxon>Chitinophagales</taxon>
        <taxon>Chitinophagaceae</taxon>
        <taxon>Niastella</taxon>
    </lineage>
</organism>
<evidence type="ECO:0000313" key="3">
    <source>
        <dbReference type="Proteomes" id="UP000192796"/>
    </source>
</evidence>
<dbReference type="InterPro" id="IPR028973">
    <property type="entry name" value="PhnB-like"/>
</dbReference>
<dbReference type="STRING" id="1703345.A3860_19965"/>
<reference evidence="2 3" key="1">
    <citation type="submission" date="2016-03" db="EMBL/GenBank/DDBJ databases">
        <title>Niastella vici sp. nov., isolated from farmland soil.</title>
        <authorList>
            <person name="Chen L."/>
            <person name="Wang D."/>
            <person name="Yang S."/>
            <person name="Wang G."/>
        </authorList>
    </citation>
    <scope>NUCLEOTIDE SEQUENCE [LARGE SCALE GENOMIC DNA]</scope>
    <source>
        <strain evidence="2 3">DJ57</strain>
    </source>
</reference>
<name>A0A1V9G1B1_9BACT</name>
<accession>A0A1V9G1B1</accession>
<dbReference type="PANTHER" id="PTHR33990:SF1">
    <property type="entry name" value="PROTEIN YJDN"/>
    <property type="match status" value="1"/>
</dbReference>
<sequence>MLSTNPYFNFMGTTEEAMNFYKSVFGGEFTILQRYKDIPGGEKMPIEEQDKLIHISLTTPKGHVFMATDVLESMDQKITAGNNCRIAIHTESENETKKLFTGLSAGGKVEMPLNKTFWGAFCGMCTDKYGIQWLLNYTYPLNK</sequence>
<dbReference type="Gene3D" id="3.10.180.10">
    <property type="entry name" value="2,3-Dihydroxybiphenyl 1,2-Dioxygenase, domain 1"/>
    <property type="match status" value="1"/>
</dbReference>
<gene>
    <name evidence="2" type="ORF">A3860_19965</name>
</gene>
<dbReference type="AlphaFoldDB" id="A0A1V9G1B1"/>
<evidence type="ECO:0000259" key="1">
    <source>
        <dbReference type="Pfam" id="PF06983"/>
    </source>
</evidence>
<dbReference type="EMBL" id="LVYD01000042">
    <property type="protein sequence ID" value="OQP64256.1"/>
    <property type="molecule type" value="Genomic_DNA"/>
</dbReference>
<feature type="domain" description="PhnB-like" evidence="1">
    <location>
        <begin position="7"/>
        <end position="133"/>
    </location>
</feature>
<dbReference type="PANTHER" id="PTHR33990">
    <property type="entry name" value="PROTEIN YJDN-RELATED"/>
    <property type="match status" value="1"/>
</dbReference>
<protein>
    <submittedName>
        <fullName evidence="2">Glyoxalase</fullName>
    </submittedName>
</protein>
<dbReference type="InterPro" id="IPR029068">
    <property type="entry name" value="Glyas_Bleomycin-R_OHBP_Dase"/>
</dbReference>
<keyword evidence="3" id="KW-1185">Reference proteome</keyword>
<dbReference type="Proteomes" id="UP000192796">
    <property type="component" value="Unassembled WGS sequence"/>
</dbReference>
<evidence type="ECO:0000313" key="2">
    <source>
        <dbReference type="EMBL" id="OQP64256.1"/>
    </source>
</evidence>
<dbReference type="Pfam" id="PF06983">
    <property type="entry name" value="3-dmu-9_3-mt"/>
    <property type="match status" value="1"/>
</dbReference>